<dbReference type="Proteomes" id="UP000241222">
    <property type="component" value="Unassembled WGS sequence"/>
</dbReference>
<reference evidence="1 2" key="1">
    <citation type="submission" date="2018-03" db="EMBL/GenBank/DDBJ databases">
        <title>Whole genome sequencing of Histamine producing bacteria.</title>
        <authorList>
            <person name="Butler K."/>
        </authorList>
    </citation>
    <scope>NUCLEOTIDE SEQUENCE [LARGE SCALE GENOMIC DNA]</scope>
    <source>
        <strain evidence="1 2">JCM 13586</strain>
    </source>
</reference>
<evidence type="ECO:0000313" key="2">
    <source>
        <dbReference type="Proteomes" id="UP000241222"/>
    </source>
</evidence>
<proteinExistence type="predicted"/>
<evidence type="ECO:0000313" key="1">
    <source>
        <dbReference type="EMBL" id="PSU32478.1"/>
    </source>
</evidence>
<sequence>MSIFDGAASEVEEGRHLEYAGCIALIIPTNLGGLASRKDNRLRFFFNIHSGVKNMQESSKHKGFADANRAVVKPKTMDNYAFNRSA</sequence>
<keyword evidence="2" id="KW-1185">Reference proteome</keyword>
<gene>
    <name evidence="1" type="ORF">C9I99_17940</name>
</gene>
<organism evidence="1 2">
    <name type="scientific">Photobacterium lutimaris</name>
    <dbReference type="NCBI Taxonomy" id="388278"/>
    <lineage>
        <taxon>Bacteria</taxon>
        <taxon>Pseudomonadati</taxon>
        <taxon>Pseudomonadota</taxon>
        <taxon>Gammaproteobacteria</taxon>
        <taxon>Vibrionales</taxon>
        <taxon>Vibrionaceae</taxon>
        <taxon>Photobacterium</taxon>
    </lineage>
</organism>
<protein>
    <submittedName>
        <fullName evidence="1">Uncharacterized protein</fullName>
    </submittedName>
</protein>
<name>A0A2T3IVQ8_9GAMM</name>
<dbReference type="EMBL" id="PYMH01000009">
    <property type="protein sequence ID" value="PSU32478.1"/>
    <property type="molecule type" value="Genomic_DNA"/>
</dbReference>
<dbReference type="AlphaFoldDB" id="A0A2T3IVQ8"/>
<comment type="caution">
    <text evidence="1">The sequence shown here is derived from an EMBL/GenBank/DDBJ whole genome shotgun (WGS) entry which is preliminary data.</text>
</comment>
<accession>A0A2T3IVQ8</accession>